<accession>A0A383EJ60</accession>
<dbReference type="EMBL" id="UINC01225874">
    <property type="protein sequence ID" value="SVE56118.1"/>
    <property type="molecule type" value="Genomic_DNA"/>
</dbReference>
<feature type="non-terminal residue" evidence="2">
    <location>
        <position position="167"/>
    </location>
</feature>
<proteinExistence type="predicted"/>
<keyword evidence="1" id="KW-0175">Coiled coil</keyword>
<dbReference type="AlphaFoldDB" id="A0A383EJ60"/>
<sequence>MIWMFIDDNDDDFKVYQRKFRQMEIENEEKKLIAELDAVKEERVSFEEKLSSAQTSFEAKNSQLLEAEKSLEGSKAKFYKANMNFLSKKSILDAEKFNYETAILHLHEGDDPTEIEHKYQSVVDEVSKLKLIKEEKEAAMLANEAQIKAIKLETKIAQDALNSVLKA</sequence>
<evidence type="ECO:0000313" key="2">
    <source>
        <dbReference type="EMBL" id="SVE56118.1"/>
    </source>
</evidence>
<protein>
    <submittedName>
        <fullName evidence="2">Uncharacterized protein</fullName>
    </submittedName>
</protein>
<gene>
    <name evidence="2" type="ORF">METZ01_LOCUS508972</name>
</gene>
<evidence type="ECO:0000256" key="1">
    <source>
        <dbReference type="SAM" id="Coils"/>
    </source>
</evidence>
<feature type="coiled-coil region" evidence="1">
    <location>
        <begin position="22"/>
        <end position="56"/>
    </location>
</feature>
<name>A0A383EJ60_9ZZZZ</name>
<reference evidence="2" key="1">
    <citation type="submission" date="2018-05" db="EMBL/GenBank/DDBJ databases">
        <authorList>
            <person name="Lanie J.A."/>
            <person name="Ng W.-L."/>
            <person name="Kazmierczak K.M."/>
            <person name="Andrzejewski T.M."/>
            <person name="Davidsen T.M."/>
            <person name="Wayne K.J."/>
            <person name="Tettelin H."/>
            <person name="Glass J.I."/>
            <person name="Rusch D."/>
            <person name="Podicherti R."/>
            <person name="Tsui H.-C.T."/>
            <person name="Winkler M.E."/>
        </authorList>
    </citation>
    <scope>NUCLEOTIDE SEQUENCE</scope>
</reference>
<organism evidence="2">
    <name type="scientific">marine metagenome</name>
    <dbReference type="NCBI Taxonomy" id="408172"/>
    <lineage>
        <taxon>unclassified sequences</taxon>
        <taxon>metagenomes</taxon>
        <taxon>ecological metagenomes</taxon>
    </lineage>
</organism>